<sequence length="153" mass="18855">MTYTYNKILDQLEGRWICQRTNYIIGNKQINYHKEELKFKQISNIYKTQIDSRLLYQYQLYDKNKDQKACYLFFQQEESEFDTVHKITNDKVKYYRLKIHTHNSIKIKSVKQNIVYYEYIYLINPRFKIIISILRKNQKYLAISFISEIRISH</sequence>
<dbReference type="EMBL" id="MH396013">
    <property type="protein sequence ID" value="AXI96913.1"/>
    <property type="molecule type" value="Genomic_DNA"/>
</dbReference>
<evidence type="ECO:0000313" key="2">
    <source>
        <dbReference type="EMBL" id="QXU75119.1"/>
    </source>
</evidence>
<geneLocation type="chloroplast" evidence="1"/>
<dbReference type="InterPro" id="IPR012674">
    <property type="entry name" value="Calycin"/>
</dbReference>
<dbReference type="EMBL" id="MN853882">
    <property type="protein sequence ID" value="QXU75119.1"/>
    <property type="molecule type" value="Genomic_DNA"/>
</dbReference>
<accession>A0A345U8X7</accession>
<evidence type="ECO:0008006" key="3">
    <source>
        <dbReference type="Google" id="ProtNLM"/>
    </source>
</evidence>
<proteinExistence type="predicted"/>
<name>A0A345U8X7_9FLOR</name>
<organism evidence="1">
    <name type="scientific">Gracilaria vermiculophylla</name>
    <dbReference type="NCBI Taxonomy" id="2608709"/>
    <lineage>
        <taxon>Eukaryota</taxon>
        <taxon>Rhodophyta</taxon>
        <taxon>Florideophyceae</taxon>
        <taxon>Rhodymeniophycidae</taxon>
        <taxon>Gracilariales</taxon>
        <taxon>Gracilariaceae</taxon>
        <taxon>Gracilaria</taxon>
    </lineage>
</organism>
<protein>
    <recommendedName>
        <fullName evidence="3">Chromophore lyase CpcS/CpeS homolog</fullName>
    </recommendedName>
</protein>
<dbReference type="AlphaFoldDB" id="A0A345U8X7"/>
<dbReference type="Gene3D" id="2.40.128.20">
    <property type="match status" value="2"/>
</dbReference>
<dbReference type="GeneID" id="37620542"/>
<evidence type="ECO:0000313" key="1">
    <source>
        <dbReference type="EMBL" id="AXI96913.1"/>
    </source>
</evidence>
<reference evidence="2" key="2">
    <citation type="journal article" date="2020" name="Mitochondrial DNA Part B Resour">
        <title>Phylogenetic analysis of the complete chloroplast genome of Gracilaria vermiculophylla.</title>
        <authorList>
            <person name="Li Y."/>
            <person name="Han H."/>
            <person name="Ma X."/>
        </authorList>
    </citation>
    <scope>NUCLEOTIDE SEQUENCE</scope>
</reference>
<gene>
    <name evidence="1" type="primary">ycf58</name>
</gene>
<dbReference type="RefSeq" id="YP_009509263.1">
    <property type="nucleotide sequence ID" value="NC_039092.1"/>
</dbReference>
<reference evidence="1" key="1">
    <citation type="submission" date="2018-05" db="EMBL/GenBank/DDBJ databases">
        <title>Organellar genomes of Gracilariaceae.</title>
        <authorList>
            <person name="Iha C."/>
            <person name="Oliveira M.C."/>
        </authorList>
    </citation>
    <scope>NUCLEOTIDE SEQUENCE</scope>
</reference>
<keyword evidence="1" id="KW-0934">Plastid</keyword>
<keyword evidence="1" id="KW-0150">Chloroplast</keyword>